<dbReference type="AlphaFoldDB" id="A0A6A4T2Q4"/>
<name>A0A6A4T2Q4_SCOMX</name>
<evidence type="ECO:0000313" key="3">
    <source>
        <dbReference type="Proteomes" id="UP000438429"/>
    </source>
</evidence>
<protein>
    <submittedName>
        <fullName evidence="2">Uncharacterized protein</fullName>
    </submittedName>
</protein>
<sequence length="98" mass="10533">MVTTPLRKARSGDSSAVCSLGSGLTLERFDRAPAGRRSSAECPERHLRRTFEFPGMQPPPEKFGKQMSGAQCVSESSFREELHPCQLGGGGALTYSAS</sequence>
<proteinExistence type="predicted"/>
<dbReference type="EMBL" id="VEVO01000006">
    <property type="protein sequence ID" value="KAF0040367.1"/>
    <property type="molecule type" value="Genomic_DNA"/>
</dbReference>
<dbReference type="Proteomes" id="UP000438429">
    <property type="component" value="Unassembled WGS sequence"/>
</dbReference>
<comment type="caution">
    <text evidence="2">The sequence shown here is derived from an EMBL/GenBank/DDBJ whole genome shotgun (WGS) entry which is preliminary data.</text>
</comment>
<evidence type="ECO:0000313" key="2">
    <source>
        <dbReference type="EMBL" id="KAF0040367.1"/>
    </source>
</evidence>
<reference evidence="2 3" key="1">
    <citation type="submission" date="2019-06" db="EMBL/GenBank/DDBJ databases">
        <title>Draft genomes of female and male turbot (Scophthalmus maximus).</title>
        <authorList>
            <person name="Xu H."/>
            <person name="Xu X.-W."/>
            <person name="Shao C."/>
            <person name="Chen S."/>
        </authorList>
    </citation>
    <scope>NUCLEOTIDE SEQUENCE [LARGE SCALE GENOMIC DNA]</scope>
    <source>
        <strain evidence="2">Ysfricsl-2016a</strain>
        <tissue evidence="2">Blood</tissue>
    </source>
</reference>
<feature type="region of interest" description="Disordered" evidence="1">
    <location>
        <begin position="51"/>
        <end position="70"/>
    </location>
</feature>
<evidence type="ECO:0000256" key="1">
    <source>
        <dbReference type="SAM" id="MobiDB-lite"/>
    </source>
</evidence>
<accession>A0A6A4T2Q4</accession>
<gene>
    <name evidence="2" type="ORF">F2P81_006265</name>
</gene>
<organism evidence="2 3">
    <name type="scientific">Scophthalmus maximus</name>
    <name type="common">Turbot</name>
    <name type="synonym">Psetta maxima</name>
    <dbReference type="NCBI Taxonomy" id="52904"/>
    <lineage>
        <taxon>Eukaryota</taxon>
        <taxon>Metazoa</taxon>
        <taxon>Chordata</taxon>
        <taxon>Craniata</taxon>
        <taxon>Vertebrata</taxon>
        <taxon>Euteleostomi</taxon>
        <taxon>Actinopterygii</taxon>
        <taxon>Neopterygii</taxon>
        <taxon>Teleostei</taxon>
        <taxon>Neoteleostei</taxon>
        <taxon>Acanthomorphata</taxon>
        <taxon>Carangaria</taxon>
        <taxon>Pleuronectiformes</taxon>
        <taxon>Pleuronectoidei</taxon>
        <taxon>Scophthalmidae</taxon>
        <taxon>Scophthalmus</taxon>
    </lineage>
</organism>